<organism evidence="2 3">
    <name type="scientific">Aspergillus ochraceoroseus IBT 24754</name>
    <dbReference type="NCBI Taxonomy" id="1392256"/>
    <lineage>
        <taxon>Eukaryota</taxon>
        <taxon>Fungi</taxon>
        <taxon>Dikarya</taxon>
        <taxon>Ascomycota</taxon>
        <taxon>Pezizomycotina</taxon>
        <taxon>Eurotiomycetes</taxon>
        <taxon>Eurotiomycetidae</taxon>
        <taxon>Eurotiales</taxon>
        <taxon>Aspergillaceae</taxon>
        <taxon>Aspergillus</taxon>
        <taxon>Aspergillus subgen. Nidulantes</taxon>
    </lineage>
</organism>
<dbReference type="Gene3D" id="3.60.15.10">
    <property type="entry name" value="Ribonuclease Z/Hydroxyacylglutathione hydrolase-like"/>
    <property type="match status" value="1"/>
</dbReference>
<dbReference type="AlphaFoldDB" id="A0A2T5LKU6"/>
<dbReference type="InterPro" id="IPR052159">
    <property type="entry name" value="Competence_DNA_uptake"/>
</dbReference>
<dbReference type="PANTHER" id="PTHR30619">
    <property type="entry name" value="DNA INTERNALIZATION/COMPETENCE PROTEIN COMEC/REC2"/>
    <property type="match status" value="1"/>
</dbReference>
<feature type="compositionally biased region" description="Basic and acidic residues" evidence="1">
    <location>
        <begin position="782"/>
        <end position="791"/>
    </location>
</feature>
<name>A0A2T5LKU6_9EURO</name>
<sequence length="821" mass="92152">MEAAGDIYSIESYQVAVPGGDCSIHLLIDHSNALAAAQARAQNNVVDYHSLLRSIDGPKSKEKRTIKGAVLVDGGYDGGTSYQGKKACASIEKAITDIESRFELGTGGLKFDAWLVTHWDRDHYCGTLQMIITDLTKKYTDDPTKYNRDPKAISDENDTQRARFKHFKYQNDNGPCLTTLYSPVFNRDAYVPVYKDLHHKNPGKTDIPKGRHWRLQKSDKDKLEVAVVLENDGQAYTELTYANKPTKWMGAICNVVEGFDDLWGTDLFTGRPISKATLAGQPVKFEDVIDVLKEGTRTAPVFLIVGAEGCLIGDTMTKTAVLTAGAHALENYISIISLIVWPPSDHNHQGRVSYFNGGDAESKTEKRLADWMNKKPVAVLKTSHHGAYTATPPELLDAFKPSKVLISAGYDYGHPNWMVVTTLFAYWDSMVKGDKVKEQRHGGEGLVFPLRYPYYLEGFRYKDDGKEPALLTTKHLNMNLNLPTYEHFPLLNKPLRGDIPGERTQILQKAYDIGSQTFRDWAPAEAKEFCNTSWNTVVNNNSEEFFKNFANSEGWENFNAQQKQKFCGLFLLITILAEYWSYISSVDNKWGRKHLQNGDRREAIFLWTRSYDSEDFDGRVDIIDNWNKYTDTRGQKLQVGDGITRVEQVKPIIGYANILKYLSSVASNMPGNGDQIPFNFWIDPTPEPVNFLDEGDWDDGDEEEKMQAVEIVEGAAKPKELGQSEEPNPPETTVMDEESPVVMANKKKDKLLLAFINGDMPVDCQPVYDHLNSKALNHPRPKMSDADKEGETGNNSPGNVQDKKLVIIGDKGKEGKKANNP</sequence>
<dbReference type="OrthoDB" id="4526607at2759"/>
<dbReference type="EMBL" id="MSFN02000014">
    <property type="protein sequence ID" value="PTU16907.1"/>
    <property type="molecule type" value="Genomic_DNA"/>
</dbReference>
<dbReference type="Proteomes" id="UP000244073">
    <property type="component" value="Unassembled WGS sequence"/>
</dbReference>
<comment type="caution">
    <text evidence="2">The sequence shown here is derived from an EMBL/GenBank/DDBJ whole genome shotgun (WGS) entry which is preliminary data.</text>
</comment>
<feature type="region of interest" description="Disordered" evidence="1">
    <location>
        <begin position="714"/>
        <end position="738"/>
    </location>
</feature>
<feature type="region of interest" description="Disordered" evidence="1">
    <location>
        <begin position="772"/>
        <end position="821"/>
    </location>
</feature>
<dbReference type="PANTHER" id="PTHR30619:SF1">
    <property type="entry name" value="RECOMBINATION PROTEIN 2"/>
    <property type="match status" value="1"/>
</dbReference>
<evidence type="ECO:0008006" key="4">
    <source>
        <dbReference type="Google" id="ProtNLM"/>
    </source>
</evidence>
<evidence type="ECO:0000313" key="3">
    <source>
        <dbReference type="Proteomes" id="UP000244073"/>
    </source>
</evidence>
<dbReference type="RefSeq" id="XP_040748324.1">
    <property type="nucleotide sequence ID" value="XM_040896142.1"/>
</dbReference>
<feature type="compositionally biased region" description="Basic and acidic residues" evidence="1">
    <location>
        <begin position="801"/>
        <end position="821"/>
    </location>
</feature>
<dbReference type="GeneID" id="63813024"/>
<evidence type="ECO:0000256" key="1">
    <source>
        <dbReference type="SAM" id="MobiDB-lite"/>
    </source>
</evidence>
<gene>
    <name evidence="2" type="ORF">P175DRAFT_0496779</name>
</gene>
<proteinExistence type="predicted"/>
<reference evidence="2 3" key="1">
    <citation type="journal article" date="2018" name="Proc. Natl. Acad. Sci. U.S.A.">
        <title>Linking secondary metabolites to gene clusters through genome sequencing of six diverse Aspergillus species.</title>
        <authorList>
            <person name="Kaerboelling I."/>
            <person name="Vesth T.C."/>
            <person name="Frisvad J.C."/>
            <person name="Nybo J.L."/>
            <person name="Theobald S."/>
            <person name="Kuo A."/>
            <person name="Bowyer P."/>
            <person name="Matsuda Y."/>
            <person name="Mondo S."/>
            <person name="Lyhne E.K."/>
            <person name="Kogle M.E."/>
            <person name="Clum A."/>
            <person name="Lipzen A."/>
            <person name="Salamov A."/>
            <person name="Ngan C.Y."/>
            <person name="Daum C."/>
            <person name="Chiniquy J."/>
            <person name="Barry K."/>
            <person name="LaButti K."/>
            <person name="Haridas S."/>
            <person name="Simmons B.A."/>
            <person name="Magnuson J.K."/>
            <person name="Mortensen U.H."/>
            <person name="Larsen T.O."/>
            <person name="Grigoriev I.V."/>
            <person name="Baker S.E."/>
            <person name="Andersen M.R."/>
        </authorList>
    </citation>
    <scope>NUCLEOTIDE SEQUENCE [LARGE SCALE GENOMIC DNA]</scope>
    <source>
        <strain evidence="2 3">IBT 24754</strain>
    </source>
</reference>
<evidence type="ECO:0000313" key="2">
    <source>
        <dbReference type="EMBL" id="PTU16907.1"/>
    </source>
</evidence>
<dbReference type="InterPro" id="IPR036866">
    <property type="entry name" value="RibonucZ/Hydroxyglut_hydro"/>
</dbReference>
<dbReference type="VEuPathDB" id="FungiDB:P175DRAFT_0496779"/>
<accession>A0A2T5LKU6</accession>
<protein>
    <recommendedName>
        <fullName evidence="4">Metallo-beta-lactamase domain-containing protein</fullName>
    </recommendedName>
</protein>